<evidence type="ECO:0008006" key="4">
    <source>
        <dbReference type="Google" id="ProtNLM"/>
    </source>
</evidence>
<keyword evidence="3" id="KW-1185">Reference proteome</keyword>
<protein>
    <recommendedName>
        <fullName evidence="4">Flagellin</fullName>
    </recommendedName>
</protein>
<comment type="caution">
    <text evidence="2">The sequence shown here is derived from an EMBL/GenBank/DDBJ whole genome shotgun (WGS) entry which is preliminary data.</text>
</comment>
<dbReference type="Proteomes" id="UP000717995">
    <property type="component" value="Unassembled WGS sequence"/>
</dbReference>
<accession>A0ABS2I7J8</accession>
<feature type="region of interest" description="Disordered" evidence="1">
    <location>
        <begin position="1"/>
        <end position="51"/>
    </location>
</feature>
<proteinExistence type="predicted"/>
<evidence type="ECO:0000313" key="2">
    <source>
        <dbReference type="EMBL" id="MBM7059119.1"/>
    </source>
</evidence>
<dbReference type="RefSeq" id="WP_204913841.1">
    <property type="nucleotide sequence ID" value="NZ_JAFEUP010000001.1"/>
</dbReference>
<reference evidence="2 3" key="1">
    <citation type="submission" date="2021-02" db="EMBL/GenBank/DDBJ databases">
        <authorList>
            <person name="Lee D.-H."/>
        </authorList>
    </citation>
    <scope>NUCLEOTIDE SEQUENCE [LARGE SCALE GENOMIC DNA]</scope>
    <source>
        <strain evidence="2 3">UL073</strain>
    </source>
</reference>
<gene>
    <name evidence="2" type="ORF">JQX08_00195</name>
</gene>
<dbReference type="EMBL" id="JAFEUP010000001">
    <property type="protein sequence ID" value="MBM7059119.1"/>
    <property type="molecule type" value="Genomic_DNA"/>
</dbReference>
<evidence type="ECO:0000313" key="3">
    <source>
        <dbReference type="Proteomes" id="UP000717995"/>
    </source>
</evidence>
<name>A0ABS2I7J8_9GAMM</name>
<sequence length="346" mass="38290">MKVDNQFPAVSAIEPQERRQTQNDTQVARTRKAARAPVPQAAPSERSAGKSASFNIQLNQQLSSMQSAESYLGELADRLGQLKLSLGRELSSAQGVDRQGLKQQIKDANQMLAERAERSGNSLDATLKLRLHEPVRARFTLQGLESISDVQRAGKETLLFSGGRKLAEPAAVVLDEQMSEQQILRRFNASLGQAGIRAELEQGGTLKFSARESDWQQLKGQLAVQGEGKLFPHGQATRVQSDEEQLVKLPAEAQVDNQRELRRMLDNVINALDKIASLREQLGHRQEEIREFLARQAEQNEQQWAAEYASSVFNLMRDSGSSYAAVTQTVVAQANISRFAVVSLLS</sequence>
<organism evidence="2 3">
    <name type="scientific">Zestomonas insulae</name>
    <dbReference type="NCBI Taxonomy" id="2809017"/>
    <lineage>
        <taxon>Bacteria</taxon>
        <taxon>Pseudomonadati</taxon>
        <taxon>Pseudomonadota</taxon>
        <taxon>Gammaproteobacteria</taxon>
        <taxon>Pseudomonadales</taxon>
        <taxon>Pseudomonadaceae</taxon>
        <taxon>Zestomonas</taxon>
    </lineage>
</organism>
<evidence type="ECO:0000256" key="1">
    <source>
        <dbReference type="SAM" id="MobiDB-lite"/>
    </source>
</evidence>